<dbReference type="InterPro" id="IPR038071">
    <property type="entry name" value="UROD/MetE-like_sf"/>
</dbReference>
<dbReference type="GO" id="GO:0003871">
    <property type="term" value="F:5-methyltetrahydropteroyltriglutamate-homocysteine S-methyltransferase activity"/>
    <property type="evidence" value="ECO:0007669"/>
    <property type="project" value="InterPro"/>
</dbReference>
<dbReference type="PANTHER" id="PTHR43844:SF2">
    <property type="entry name" value="SYNTHASE, VITAMIN-B12 INDEPENDENT, PUTATIVE (AFU_ORTHOLOGUE AFUA_3G12060)-RELATED"/>
    <property type="match status" value="1"/>
</dbReference>
<evidence type="ECO:0000313" key="2">
    <source>
        <dbReference type="EMBL" id="CAK3857819.1"/>
    </source>
</evidence>
<protein>
    <submittedName>
        <fullName evidence="2">Methionine synthase like</fullName>
    </submittedName>
</protein>
<feature type="domain" description="Cobalamin-independent methionine synthase MetE C-terminal/archaeal" evidence="1">
    <location>
        <begin position="182"/>
        <end position="376"/>
    </location>
</feature>
<name>A0AAI8YTM5_9PEZI</name>
<proteinExistence type="predicted"/>
<dbReference type="EMBL" id="CAVMBE010000007">
    <property type="protein sequence ID" value="CAK3857819.1"/>
    <property type="molecule type" value="Genomic_DNA"/>
</dbReference>
<organism evidence="2 3">
    <name type="scientific">Lecanosticta acicola</name>
    <dbReference type="NCBI Taxonomy" id="111012"/>
    <lineage>
        <taxon>Eukaryota</taxon>
        <taxon>Fungi</taxon>
        <taxon>Dikarya</taxon>
        <taxon>Ascomycota</taxon>
        <taxon>Pezizomycotina</taxon>
        <taxon>Dothideomycetes</taxon>
        <taxon>Dothideomycetidae</taxon>
        <taxon>Mycosphaerellales</taxon>
        <taxon>Mycosphaerellaceae</taxon>
        <taxon>Lecanosticta</taxon>
    </lineage>
</organism>
<dbReference type="Proteomes" id="UP001296104">
    <property type="component" value="Unassembled WGS sequence"/>
</dbReference>
<dbReference type="InterPro" id="IPR002629">
    <property type="entry name" value="Met_Synth_C/arc"/>
</dbReference>
<evidence type="ECO:0000313" key="3">
    <source>
        <dbReference type="Proteomes" id="UP001296104"/>
    </source>
</evidence>
<dbReference type="Gene3D" id="3.20.20.210">
    <property type="match status" value="1"/>
</dbReference>
<dbReference type="GO" id="GO:0008270">
    <property type="term" value="F:zinc ion binding"/>
    <property type="evidence" value="ECO:0007669"/>
    <property type="project" value="InterPro"/>
</dbReference>
<dbReference type="PANTHER" id="PTHR43844">
    <property type="entry name" value="METHIONINE SYNTHASE"/>
    <property type="match status" value="1"/>
</dbReference>
<dbReference type="Pfam" id="PF01717">
    <property type="entry name" value="Meth_synt_2"/>
    <property type="match status" value="1"/>
</dbReference>
<comment type="caution">
    <text evidence="2">The sequence shown here is derived from an EMBL/GenBank/DDBJ whole genome shotgun (WGS) entry which is preliminary data.</text>
</comment>
<accession>A0AAI8YTM5</accession>
<evidence type="ECO:0000259" key="1">
    <source>
        <dbReference type="Pfam" id="PF01717"/>
    </source>
</evidence>
<sequence length="409" mass="45438">MAPPYRMDQIGSLLRPAELLKARDTLSSPTRMYDVSRDPEIQRAERAAIEAVVGTQLRLSLRPIVSGEYCRHIFYGGFFETLSGMTPEPDLPIPEAFRSNFPTTTGLMRMGATTRAAVVCTGPIAWRGSAYLAEWEMLKAAVLGGGGRVEDLKITMPAPSYQHIQLKPGTAFTRESGYRTDAEYFEALGRAYTAEIQALYDAGCRNIQIDDPHLTYFCSSQFLGGCERDGVDAEELLDLYLASHNHFLEKKKNHPGKDLHMGMHLCRGNMSGSTHWVSGSYDKIAEKLFTRTKYSTYYLEFDDAERNGGFEPLRVLPKGKNVVLGLVSTKKAELEDREGLKEKIYRAAEAVAKGQSVSKEEALDSLAVSPQCGFSSSSLAGGKDMTMERMWEKLVLVRDVARQIWGSTV</sequence>
<reference evidence="2" key="1">
    <citation type="submission" date="2023-11" db="EMBL/GenBank/DDBJ databases">
        <authorList>
            <person name="Alioto T."/>
            <person name="Alioto T."/>
            <person name="Gomez Garrido J."/>
        </authorList>
    </citation>
    <scope>NUCLEOTIDE SEQUENCE</scope>
</reference>
<dbReference type="SUPFAM" id="SSF51726">
    <property type="entry name" value="UROD/MetE-like"/>
    <property type="match status" value="1"/>
</dbReference>
<dbReference type="AlphaFoldDB" id="A0AAI8YTM5"/>
<gene>
    <name evidence="2" type="ORF">LECACI_7A001767</name>
</gene>
<keyword evidence="3" id="KW-1185">Reference proteome</keyword>
<dbReference type="CDD" id="cd03311">
    <property type="entry name" value="CIMS_C_terminal_like"/>
    <property type="match status" value="1"/>
</dbReference>
<dbReference type="GO" id="GO:0009086">
    <property type="term" value="P:methionine biosynthetic process"/>
    <property type="evidence" value="ECO:0007669"/>
    <property type="project" value="InterPro"/>
</dbReference>